<dbReference type="HOGENOM" id="CLU_069181_0_0_1"/>
<dbReference type="EMBL" id="KN846962">
    <property type="protein sequence ID" value="KIW63000.1"/>
    <property type="molecule type" value="Genomic_DNA"/>
</dbReference>
<keyword evidence="3" id="KW-1185">Reference proteome</keyword>
<proteinExistence type="predicted"/>
<feature type="chain" id="PRO_5002241906" evidence="1">
    <location>
        <begin position="26"/>
        <end position="265"/>
    </location>
</feature>
<gene>
    <name evidence="2" type="ORF">PV04_09883</name>
</gene>
<organism evidence="2 3">
    <name type="scientific">Phialophora macrospora</name>
    <dbReference type="NCBI Taxonomy" id="1851006"/>
    <lineage>
        <taxon>Eukaryota</taxon>
        <taxon>Fungi</taxon>
        <taxon>Dikarya</taxon>
        <taxon>Ascomycota</taxon>
        <taxon>Pezizomycotina</taxon>
        <taxon>Eurotiomycetes</taxon>
        <taxon>Chaetothyriomycetidae</taxon>
        <taxon>Chaetothyriales</taxon>
        <taxon>Herpotrichiellaceae</taxon>
        <taxon>Phialophora</taxon>
    </lineage>
</organism>
<evidence type="ECO:0000313" key="2">
    <source>
        <dbReference type="EMBL" id="KIW63000.1"/>
    </source>
</evidence>
<accession>A0A0D2F7W8</accession>
<reference evidence="2 3" key="1">
    <citation type="submission" date="2015-01" db="EMBL/GenBank/DDBJ databases">
        <title>The Genome Sequence of Capronia semiimmersa CBS27337.</title>
        <authorList>
            <consortium name="The Broad Institute Genomics Platform"/>
            <person name="Cuomo C."/>
            <person name="de Hoog S."/>
            <person name="Gorbushina A."/>
            <person name="Stielow B."/>
            <person name="Teixiera M."/>
            <person name="Abouelleil A."/>
            <person name="Chapman S.B."/>
            <person name="Priest M."/>
            <person name="Young S.K."/>
            <person name="Wortman J."/>
            <person name="Nusbaum C."/>
            <person name="Birren B."/>
        </authorList>
    </citation>
    <scope>NUCLEOTIDE SEQUENCE [LARGE SCALE GENOMIC DNA]</scope>
    <source>
        <strain evidence="2 3">CBS 27337</strain>
    </source>
</reference>
<name>A0A0D2F7W8_9EURO</name>
<evidence type="ECO:0000313" key="3">
    <source>
        <dbReference type="Proteomes" id="UP000054266"/>
    </source>
</evidence>
<evidence type="ECO:0000256" key="1">
    <source>
        <dbReference type="SAM" id="SignalP"/>
    </source>
</evidence>
<feature type="signal peptide" evidence="1">
    <location>
        <begin position="1"/>
        <end position="25"/>
    </location>
</feature>
<dbReference type="AlphaFoldDB" id="A0A0D2F7W8"/>
<dbReference type="STRING" id="5601.A0A0D2F7W8"/>
<keyword evidence="1" id="KW-0732">Signal</keyword>
<sequence length="265" mass="29972">MPRLSLSASRLFYVLTLGGAGTVGAFQWWTHDCRFVPYDPSNDALSGSTFYHRFNPNQNPTFHDLCVRKIPLNKLDPNLLRDYEEGGTKLIEAFCAAIWASHAYTIQRRFLQQRYNSPATSHQLWRRAELLQSHYDVGTEITNHFVVLAKTPAAILLRCGDSPLNSPHGPRHIDGLFEMGVKMTTCSQDDGVAEFRMKSLFYHGLGKAPTSPIKPFSFEGWAHKRYVKLLLEEAVRGCMRHTWSRARYPSLARAGDKASAEGTQI</sequence>
<protein>
    <submittedName>
        <fullName evidence="2">Uncharacterized protein</fullName>
    </submittedName>
</protein>
<dbReference type="Proteomes" id="UP000054266">
    <property type="component" value="Unassembled WGS sequence"/>
</dbReference>